<keyword evidence="3" id="KW-1185">Reference proteome</keyword>
<sequence>MGVEGPASGVHVDVAAGQSAAQSVAGIVGEMKQILGRIQASSQDGGASWQGSAWKAFDATSTDWSATARKLEQALDEIEAKLTTGFKGYAEQDQAVAQQVTSAANSDLSI</sequence>
<evidence type="ECO:0000313" key="2">
    <source>
        <dbReference type="EMBL" id="MXP20569.1"/>
    </source>
</evidence>
<dbReference type="InterPro" id="IPR010310">
    <property type="entry name" value="T7SS_ESAT-6-like"/>
</dbReference>
<dbReference type="RefSeq" id="WP_160900692.1">
    <property type="nucleotide sequence ID" value="NZ_CP102850.1"/>
</dbReference>
<dbReference type="Pfam" id="PF06013">
    <property type="entry name" value="WXG100"/>
    <property type="match status" value="1"/>
</dbReference>
<comment type="caution">
    <text evidence="2">The sequence shown here is derived from an EMBL/GenBank/DDBJ whole genome shotgun (WGS) entry which is preliminary data.</text>
</comment>
<evidence type="ECO:0000313" key="3">
    <source>
        <dbReference type="Proteomes" id="UP000475545"/>
    </source>
</evidence>
<organism evidence="2 3">
    <name type="scientific">Gordonia mangrovi</name>
    <dbReference type="NCBI Taxonomy" id="2665643"/>
    <lineage>
        <taxon>Bacteria</taxon>
        <taxon>Bacillati</taxon>
        <taxon>Actinomycetota</taxon>
        <taxon>Actinomycetes</taxon>
        <taxon>Mycobacteriales</taxon>
        <taxon>Gordoniaceae</taxon>
        <taxon>Gordonia</taxon>
    </lineage>
</organism>
<protein>
    <recommendedName>
        <fullName evidence="1">ESAT-6-like protein</fullName>
    </recommendedName>
</protein>
<dbReference type="SUPFAM" id="SSF140453">
    <property type="entry name" value="EsxAB dimer-like"/>
    <property type="match status" value="1"/>
</dbReference>
<dbReference type="InterPro" id="IPR036689">
    <property type="entry name" value="ESAT-6-like_sf"/>
</dbReference>
<accession>A0A6L7GKZ3</accession>
<dbReference type="Gene3D" id="1.10.287.1060">
    <property type="entry name" value="ESAT-6-like"/>
    <property type="match status" value="1"/>
</dbReference>
<dbReference type="Proteomes" id="UP000475545">
    <property type="component" value="Unassembled WGS sequence"/>
</dbReference>
<dbReference type="EMBL" id="WMBR01000001">
    <property type="protein sequence ID" value="MXP20569.1"/>
    <property type="molecule type" value="Genomic_DNA"/>
</dbReference>
<evidence type="ECO:0000256" key="1">
    <source>
        <dbReference type="RuleBase" id="RU362001"/>
    </source>
</evidence>
<name>A0A6L7GKZ3_9ACTN</name>
<reference evidence="2 3" key="1">
    <citation type="submission" date="2019-11" db="EMBL/GenBank/DDBJ databases">
        <title>Gordonia sp. nov., a novel actinobacterium isolated from mangrove soil in Hainan.</title>
        <authorList>
            <person name="Huang X."/>
            <person name="Xie Y."/>
            <person name="Chu X."/>
            <person name="Xiao K."/>
        </authorList>
    </citation>
    <scope>NUCLEOTIDE SEQUENCE [LARGE SCALE GENOMIC DNA]</scope>
    <source>
        <strain evidence="2 3">HNM0687</strain>
    </source>
</reference>
<gene>
    <name evidence="2" type="ORF">GIY30_04245</name>
</gene>
<proteinExistence type="inferred from homology"/>
<dbReference type="NCBIfam" id="TIGR03930">
    <property type="entry name" value="WXG100_ESAT6"/>
    <property type="match status" value="1"/>
</dbReference>
<comment type="similarity">
    <text evidence="1">Belongs to the WXG100 family.</text>
</comment>
<dbReference type="AlphaFoldDB" id="A0A6L7GKZ3"/>